<evidence type="ECO:0000256" key="1">
    <source>
        <dbReference type="SAM" id="MobiDB-lite"/>
    </source>
</evidence>
<dbReference type="EMBL" id="BGZN01000206">
    <property type="protein sequence ID" value="GBR75239.1"/>
    <property type="molecule type" value="Genomic_DNA"/>
</dbReference>
<dbReference type="AlphaFoldDB" id="A0A388TE13"/>
<evidence type="ECO:0000313" key="3">
    <source>
        <dbReference type="Proteomes" id="UP000269352"/>
    </source>
</evidence>
<reference evidence="2 3" key="1">
    <citation type="journal article" date="2019" name="ISME J.">
        <title>Genome analyses of uncultured TG2/ZB3 bacteria in 'Margulisbacteria' specifically attached to ectosymbiotic spirochetes of protists in the termite gut.</title>
        <authorList>
            <person name="Utami Y.D."/>
            <person name="Kuwahara H."/>
            <person name="Igai K."/>
            <person name="Murakami T."/>
            <person name="Sugaya K."/>
            <person name="Morikawa T."/>
            <person name="Nagura Y."/>
            <person name="Yuki M."/>
            <person name="Deevong P."/>
            <person name="Inoue T."/>
            <person name="Kihara K."/>
            <person name="Lo N."/>
            <person name="Yamada A."/>
            <person name="Ohkuma M."/>
            <person name="Hongoh Y."/>
        </authorList>
    </citation>
    <scope>NUCLEOTIDE SEQUENCE [LARGE SCALE GENOMIC DNA]</scope>
    <source>
        <strain evidence="2">NkOx7-01</strain>
    </source>
</reference>
<keyword evidence="3" id="KW-1185">Reference proteome</keyword>
<accession>A0A388TE13</accession>
<feature type="non-terminal residue" evidence="2">
    <location>
        <position position="1"/>
    </location>
</feature>
<dbReference type="Proteomes" id="UP000269352">
    <property type="component" value="Unassembled WGS sequence"/>
</dbReference>
<protein>
    <submittedName>
        <fullName evidence="2">Uncharacterized protein</fullName>
    </submittedName>
</protein>
<name>A0A388TE13_TERA1</name>
<feature type="non-terminal residue" evidence="2">
    <location>
        <position position="396"/>
    </location>
</feature>
<comment type="caution">
    <text evidence="2">The sequence shown here is derived from an EMBL/GenBank/DDBJ whole genome shotgun (WGS) entry which is preliminary data.</text>
</comment>
<organism evidence="2 3">
    <name type="scientific">Termititenax aidoneus</name>
    <dbReference type="NCBI Taxonomy" id="2218524"/>
    <lineage>
        <taxon>Bacteria</taxon>
        <taxon>Bacillati</taxon>
        <taxon>Candidatus Margulisiibacteriota</taxon>
        <taxon>Candidatus Termititenacia</taxon>
        <taxon>Candidatus Termititenacales</taxon>
        <taxon>Candidatus Termititenacaceae</taxon>
        <taxon>Candidatus Termititenax</taxon>
    </lineage>
</organism>
<gene>
    <name evidence="2" type="ORF">NO1_2258</name>
</gene>
<sequence>KELYDSGKITEIQYNEALGRPYQTAPVSRGVVSGHDIPPTGAAPNEYKLLTPTSDSPSKTREELLADGYTAAQIDAMTKANEAGYSATETTGAEIVVVAGQPNPDIAANPSAYKTVGNPYGRGEVHIVKSSEAAALAARLDLSSVDDLIMTPTDRPVYSPTAVRAEELPEGVPADMCISVSPDPPYDTTSFDPASRSYTLAEVNAFDNSEQYGPTGNKIGTDNVTGHSEQTVSSIPADANASDYLEVLPDEPYGDIDSNAQALTAAQLAVAAPGSYVYTGEKTGNTITVQGRDRPTEDAYGTPYNENDCTVASWGAVDSSVPPETIDWPHTSEPGFKYAYDGSYQTDPRTILSERPAADSVYSGNHYEIRESELPGITIDVPAQANSISDNNINLT</sequence>
<evidence type="ECO:0000313" key="2">
    <source>
        <dbReference type="EMBL" id="GBR75239.1"/>
    </source>
</evidence>
<proteinExistence type="predicted"/>
<feature type="region of interest" description="Disordered" evidence="1">
    <location>
        <begin position="29"/>
        <end position="59"/>
    </location>
</feature>